<comment type="caution">
    <text evidence="5">The sequence shown here is derived from an EMBL/GenBank/DDBJ whole genome shotgun (WGS) entry which is preliminary data.</text>
</comment>
<dbReference type="Proteomes" id="UP000031980">
    <property type="component" value="Unassembled WGS sequence"/>
</dbReference>
<gene>
    <name evidence="5" type="ORF">BA92_00160</name>
    <name evidence="4" type="ORF">IE90_09215</name>
</gene>
<keyword evidence="1" id="KW-0547">Nucleotide-binding</keyword>
<dbReference type="Gene3D" id="3.40.50.12780">
    <property type="entry name" value="N-terminal domain of ligase-like"/>
    <property type="match status" value="1"/>
</dbReference>
<accession>A0A0C3NMZ1</accession>
<feature type="domain" description="AMP-dependent synthetase/ligase" evidence="3">
    <location>
        <begin position="8"/>
        <end position="438"/>
    </location>
</feature>
<evidence type="ECO:0000313" key="7">
    <source>
        <dbReference type="Proteomes" id="UP000031980"/>
    </source>
</evidence>
<dbReference type="PANTHER" id="PTHR43272:SF33">
    <property type="entry name" value="AMP-BINDING DOMAIN-CONTAINING PROTEIN-RELATED"/>
    <property type="match status" value="1"/>
</dbReference>
<dbReference type="InterPro" id="IPR000873">
    <property type="entry name" value="AMP-dep_synth/lig_dom"/>
</dbReference>
<dbReference type="RefSeq" id="WP_041503561.1">
    <property type="nucleotide sequence ID" value="NZ_JPIT01000030.1"/>
</dbReference>
<keyword evidence="5" id="KW-0436">Ligase</keyword>
<organism evidence="5 7">
    <name type="scientific">Sanguibacteroides justesenii</name>
    <dbReference type="NCBI Taxonomy" id="1547597"/>
    <lineage>
        <taxon>Bacteria</taxon>
        <taxon>Pseudomonadati</taxon>
        <taxon>Bacteroidota</taxon>
        <taxon>Bacteroidia</taxon>
        <taxon>Bacteroidales</taxon>
        <taxon>Porphyromonadaceae</taxon>
        <taxon>Sanguibacteroides</taxon>
    </lineage>
</organism>
<dbReference type="GO" id="GO:0004467">
    <property type="term" value="F:long-chain fatty acid-CoA ligase activity"/>
    <property type="evidence" value="ECO:0007669"/>
    <property type="project" value="TreeGrafter"/>
</dbReference>
<keyword evidence="7" id="KW-1185">Reference proteome</keyword>
<dbReference type="SUPFAM" id="SSF56801">
    <property type="entry name" value="Acetyl-CoA synthetase-like"/>
    <property type="match status" value="1"/>
</dbReference>
<dbReference type="InterPro" id="IPR042099">
    <property type="entry name" value="ANL_N_sf"/>
</dbReference>
<name>A0A0C3NMZ1_9PORP</name>
<dbReference type="EMBL" id="JPIU01000012">
    <property type="protein sequence ID" value="KIO47612.1"/>
    <property type="molecule type" value="Genomic_DNA"/>
</dbReference>
<dbReference type="AlphaFoldDB" id="A0A0C3NMZ1"/>
<proteinExistence type="predicted"/>
<evidence type="ECO:0000313" key="6">
    <source>
        <dbReference type="Proteomes" id="UP000031937"/>
    </source>
</evidence>
<evidence type="ECO:0000259" key="3">
    <source>
        <dbReference type="Pfam" id="PF00501"/>
    </source>
</evidence>
<reference evidence="4 6" key="2">
    <citation type="submission" date="2014-07" db="EMBL/GenBank/DDBJ databases">
        <title>Porphyromonadaceae bacterium OUH 334697 = ATCC BAA-2682 = DSM 28341 draft genome.</title>
        <authorList>
            <person name="Sydenham T.V."/>
            <person name="Hasman H."/>
            <person name="Justesen U.S."/>
        </authorList>
    </citation>
    <scope>NUCLEOTIDE SEQUENCE [LARGE SCALE GENOMIC DNA]</scope>
    <source>
        <strain evidence="4 6">OUH 334697</strain>
    </source>
</reference>
<reference evidence="5 7" key="1">
    <citation type="submission" date="2014-07" db="EMBL/GenBank/DDBJ databases">
        <title>Porphyromonadaceae bacterium OUH 308042 = ATCC BAA-2681 = DSM 28342 draft genome.</title>
        <authorList>
            <person name="Sydenham T.V."/>
            <person name="Hasman H."/>
            <person name="Justensen U.S."/>
        </authorList>
    </citation>
    <scope>NUCLEOTIDE SEQUENCE [LARGE SCALE GENOMIC DNA]</scope>
    <source>
        <strain evidence="5 7">OUH 308042</strain>
    </source>
</reference>
<protein>
    <submittedName>
        <fullName evidence="5">Long-chain fatty acid--CoA ligase</fullName>
    </submittedName>
</protein>
<evidence type="ECO:0000256" key="1">
    <source>
        <dbReference type="ARBA" id="ARBA00022741"/>
    </source>
</evidence>
<keyword evidence="2" id="KW-0067">ATP-binding</keyword>
<dbReference type="OrthoDB" id="9803968at2"/>
<sequence>MDTIIALFERSCEKFSESPYLWEKRDGKYISTSYREVREKVIDFAGALLSLGMNKGDRAALLSEGCNRWVYAELGVLYAGGVNVPLSIKLTSDEILFRIEHSGVRFLIVSSYYFRRIREMSSRLLQVEKIIVFDYEGEEERTLSFESLLSEGKLWLASNSHVLNDRVRSVRADDLVNISYTSGTTADPKGIMLSHGNYVTNVLQADSLIQIPSSYKVLLFLPWDHSFAHTVGIYSFMYNGASLASVDFGNSPMEYLRNIPVNLLEIKPHVLLSVPALAKNFRKNIEAGIRAKGRFIWKLYRWGLKAAYRYNGLGDDRGKGGKAFWWPWVKMADGFIFSKIRRSFGGNLQFFVGGGALLDIELQRYYAALGIPMLQGYGLTEASPVISSNTPERYRFGSSGMVVKPLELKICDEEGKVLPVGEQGEVWIKGGNVMLGYWRNEENTKEYIIDGWLRTGDIGYLGREGWLYVLGRYKSLLIANDGEKYSPEGIEEAIVEHSRYIECCILYNNQSPYTVGLIVPNKTALEEYIMQQEVEPNTMDAYRSMALKLEEELIAFRKGGKWANLFPERWLPAVTGILPETIGEQNGLMNSTMKVVRRNVIEHFKAEIDYLYTPEGKAITNKRNLQNLKRIMS</sequence>
<dbReference type="EMBL" id="JPIT01000030">
    <property type="protein sequence ID" value="KIO44243.1"/>
    <property type="molecule type" value="Genomic_DNA"/>
</dbReference>
<dbReference type="GO" id="GO:0016020">
    <property type="term" value="C:membrane"/>
    <property type="evidence" value="ECO:0007669"/>
    <property type="project" value="TreeGrafter"/>
</dbReference>
<evidence type="ECO:0000313" key="5">
    <source>
        <dbReference type="EMBL" id="KIO47612.1"/>
    </source>
</evidence>
<dbReference type="Pfam" id="PF00501">
    <property type="entry name" value="AMP-binding"/>
    <property type="match status" value="1"/>
</dbReference>
<evidence type="ECO:0000256" key="2">
    <source>
        <dbReference type="ARBA" id="ARBA00022840"/>
    </source>
</evidence>
<dbReference type="PANTHER" id="PTHR43272">
    <property type="entry name" value="LONG-CHAIN-FATTY-ACID--COA LIGASE"/>
    <property type="match status" value="1"/>
</dbReference>
<evidence type="ECO:0000313" key="4">
    <source>
        <dbReference type="EMBL" id="KIO44243.1"/>
    </source>
</evidence>
<dbReference type="Proteomes" id="UP000031937">
    <property type="component" value="Unassembled WGS sequence"/>
</dbReference>
<dbReference type="GO" id="GO:0005524">
    <property type="term" value="F:ATP binding"/>
    <property type="evidence" value="ECO:0007669"/>
    <property type="project" value="UniProtKB-KW"/>
</dbReference>